<dbReference type="InterPro" id="IPR018247">
    <property type="entry name" value="EF_Hand_1_Ca_BS"/>
</dbReference>
<protein>
    <recommendedName>
        <fullName evidence="3">EF-hand domain-containing protein</fullName>
    </recommendedName>
</protein>
<feature type="domain" description="EF-hand" evidence="3">
    <location>
        <begin position="81"/>
        <end position="116"/>
    </location>
</feature>
<dbReference type="AlphaFoldDB" id="A0A5E8BQM3"/>
<evidence type="ECO:0000259" key="3">
    <source>
        <dbReference type="PROSITE" id="PS50222"/>
    </source>
</evidence>
<dbReference type="RefSeq" id="XP_031854123.1">
    <property type="nucleotide sequence ID" value="XM_031998232.1"/>
</dbReference>
<dbReference type="Proteomes" id="UP000398389">
    <property type="component" value="Unassembled WGS sequence"/>
</dbReference>
<dbReference type="InterPro" id="IPR011992">
    <property type="entry name" value="EF-hand-dom_pair"/>
</dbReference>
<evidence type="ECO:0000313" key="4">
    <source>
        <dbReference type="EMBL" id="VVT53321.1"/>
    </source>
</evidence>
<dbReference type="SMART" id="SM00054">
    <property type="entry name" value="EFh"/>
    <property type="match status" value="3"/>
</dbReference>
<dbReference type="OrthoDB" id="343296at2759"/>
<reference evidence="4 5" key="1">
    <citation type="submission" date="2019-09" db="EMBL/GenBank/DDBJ databases">
        <authorList>
            <person name="Brejova B."/>
        </authorList>
    </citation>
    <scope>NUCLEOTIDE SEQUENCE [LARGE SCALE GENOMIC DNA]</scope>
</reference>
<feature type="domain" description="EF-hand" evidence="3">
    <location>
        <begin position="117"/>
        <end position="149"/>
    </location>
</feature>
<dbReference type="PANTHER" id="PTHR23048:SF0">
    <property type="entry name" value="CALMODULIN LIKE 3"/>
    <property type="match status" value="1"/>
</dbReference>
<organism evidence="4 5">
    <name type="scientific">Magnusiomyces paraingens</name>
    <dbReference type="NCBI Taxonomy" id="2606893"/>
    <lineage>
        <taxon>Eukaryota</taxon>
        <taxon>Fungi</taxon>
        <taxon>Dikarya</taxon>
        <taxon>Ascomycota</taxon>
        <taxon>Saccharomycotina</taxon>
        <taxon>Dipodascomycetes</taxon>
        <taxon>Dipodascales</taxon>
        <taxon>Dipodascaceae</taxon>
        <taxon>Magnusiomyces</taxon>
    </lineage>
</organism>
<dbReference type="PANTHER" id="PTHR23048">
    <property type="entry name" value="MYOSIN LIGHT CHAIN 1, 3"/>
    <property type="match status" value="1"/>
</dbReference>
<evidence type="ECO:0000313" key="5">
    <source>
        <dbReference type="Proteomes" id="UP000398389"/>
    </source>
</evidence>
<dbReference type="InterPro" id="IPR002048">
    <property type="entry name" value="EF_hand_dom"/>
</dbReference>
<dbReference type="PROSITE" id="PS00018">
    <property type="entry name" value="EF_HAND_1"/>
    <property type="match status" value="3"/>
</dbReference>
<dbReference type="PROSITE" id="PS50222">
    <property type="entry name" value="EF_HAND_2"/>
    <property type="match status" value="3"/>
</dbReference>
<sequence>MSSEELSDDQVSAIKEAFDLFASQEKTITKDQLAQVMRGLGQNPSETEIVDMINEIDVDGNGIIDFPEFLTLMARKIKDTDADSEMREAFGVFDKDHDGYISKEELKTLLQAIGENMADDEIQMLMDSIDTNGDGRIDEEEFIAILRAH</sequence>
<dbReference type="FunFam" id="1.10.238.10:FF:000001">
    <property type="entry name" value="Calmodulin 1"/>
    <property type="match status" value="1"/>
</dbReference>
<dbReference type="EMBL" id="CABVLU010000003">
    <property type="protein sequence ID" value="VVT53321.1"/>
    <property type="molecule type" value="Genomic_DNA"/>
</dbReference>
<keyword evidence="5" id="KW-1185">Reference proteome</keyword>
<dbReference type="GeneID" id="43582332"/>
<dbReference type="PRINTS" id="PR00450">
    <property type="entry name" value="RECOVERIN"/>
</dbReference>
<dbReference type="CDD" id="cd00051">
    <property type="entry name" value="EFh"/>
    <property type="match status" value="2"/>
</dbReference>
<name>A0A5E8BQM3_9ASCO</name>
<dbReference type="Gene3D" id="1.10.238.10">
    <property type="entry name" value="EF-hand"/>
    <property type="match status" value="2"/>
</dbReference>
<feature type="domain" description="EF-hand" evidence="3">
    <location>
        <begin position="44"/>
        <end position="79"/>
    </location>
</feature>
<evidence type="ECO:0000256" key="1">
    <source>
        <dbReference type="ARBA" id="ARBA00022737"/>
    </source>
</evidence>
<dbReference type="GO" id="GO:0016460">
    <property type="term" value="C:myosin II complex"/>
    <property type="evidence" value="ECO:0007669"/>
    <property type="project" value="TreeGrafter"/>
</dbReference>
<dbReference type="InterPro" id="IPR050230">
    <property type="entry name" value="CALM/Myosin/TropC-like"/>
</dbReference>
<dbReference type="SUPFAM" id="SSF47473">
    <property type="entry name" value="EF-hand"/>
    <property type="match status" value="1"/>
</dbReference>
<evidence type="ECO:0000256" key="2">
    <source>
        <dbReference type="ARBA" id="ARBA00022837"/>
    </source>
</evidence>
<gene>
    <name evidence="4" type="ORF">SAPINGB_P003514</name>
</gene>
<proteinExistence type="predicted"/>
<dbReference type="GO" id="GO:0005509">
    <property type="term" value="F:calcium ion binding"/>
    <property type="evidence" value="ECO:0007669"/>
    <property type="project" value="InterPro"/>
</dbReference>
<keyword evidence="1" id="KW-0677">Repeat</keyword>
<keyword evidence="2" id="KW-0106">Calcium</keyword>
<dbReference type="Pfam" id="PF13499">
    <property type="entry name" value="EF-hand_7"/>
    <property type="match status" value="2"/>
</dbReference>
<accession>A0A5E8BQM3</accession>